<feature type="domain" description="N-acetyltransferase" evidence="1">
    <location>
        <begin position="19"/>
        <end position="159"/>
    </location>
</feature>
<dbReference type="InterPro" id="IPR051531">
    <property type="entry name" value="N-acetyltransferase"/>
</dbReference>
<dbReference type="InterPro" id="IPR016181">
    <property type="entry name" value="Acyl_CoA_acyltransferase"/>
</dbReference>
<dbReference type="Gene3D" id="3.40.630.30">
    <property type="match status" value="1"/>
</dbReference>
<gene>
    <name evidence="2" type="ORF">K3721_12250</name>
</gene>
<dbReference type="KEGG" id="lcae:K3721_12250"/>
<organism evidence="2 3">
    <name type="scientific">Leisingera caerulea</name>
    <name type="common">Phaeobacter caeruleus</name>
    <dbReference type="NCBI Taxonomy" id="506591"/>
    <lineage>
        <taxon>Bacteria</taxon>
        <taxon>Pseudomonadati</taxon>
        <taxon>Pseudomonadota</taxon>
        <taxon>Alphaproteobacteria</taxon>
        <taxon>Rhodobacterales</taxon>
        <taxon>Roseobacteraceae</taxon>
        <taxon>Leisingera</taxon>
    </lineage>
</organism>
<dbReference type="SUPFAM" id="SSF55729">
    <property type="entry name" value="Acyl-CoA N-acyltransferases (Nat)"/>
    <property type="match status" value="1"/>
</dbReference>
<evidence type="ECO:0000313" key="3">
    <source>
        <dbReference type="Proteomes" id="UP001058713"/>
    </source>
</evidence>
<dbReference type="InterPro" id="IPR000182">
    <property type="entry name" value="GNAT_dom"/>
</dbReference>
<dbReference type="PANTHER" id="PTHR43792">
    <property type="entry name" value="GNAT FAMILY, PUTATIVE (AFU_ORTHOLOGUE AFUA_3G00765)-RELATED-RELATED"/>
    <property type="match status" value="1"/>
</dbReference>
<dbReference type="Pfam" id="PF13302">
    <property type="entry name" value="Acetyltransf_3"/>
    <property type="match status" value="1"/>
</dbReference>
<dbReference type="Proteomes" id="UP001058713">
    <property type="component" value="Chromosome"/>
</dbReference>
<name>A0A9Q9HFI0_LEICA</name>
<dbReference type="RefSeq" id="WP_259970548.1">
    <property type="nucleotide sequence ID" value="NZ_CP081070.1"/>
</dbReference>
<sequence>MSLLELQTSRLRAVRWQDLTAAELETLFAPKVVQWLPEGFQAKESDQARRDFLAAVAQQAEVIGLRDTGGQGIGLLILSYPEDGSKVRNLGYLFAEAAWGQGLASELIGGLQAHFRGSGTFLSGGVMQQNAASARVLEKAGFTPQSAAGETAFSWCADG</sequence>
<proteinExistence type="predicted"/>
<evidence type="ECO:0000313" key="2">
    <source>
        <dbReference type="EMBL" id="UWQ52787.1"/>
    </source>
</evidence>
<protein>
    <submittedName>
        <fullName evidence="2">GNAT family N-acetyltransferase</fullName>
    </submittedName>
</protein>
<evidence type="ECO:0000259" key="1">
    <source>
        <dbReference type="PROSITE" id="PS51186"/>
    </source>
</evidence>
<dbReference type="PROSITE" id="PS51186">
    <property type="entry name" value="GNAT"/>
    <property type="match status" value="1"/>
</dbReference>
<reference evidence="2" key="1">
    <citation type="submission" date="2021-08" db="EMBL/GenBank/DDBJ databases">
        <authorList>
            <person name="Nwanade C."/>
            <person name="Wang M."/>
            <person name="Masoudi A."/>
            <person name="Yu Z."/>
            <person name="Liu J."/>
        </authorList>
    </citation>
    <scope>NUCLEOTIDE SEQUENCE</scope>
    <source>
        <strain evidence="2">S122</strain>
    </source>
</reference>
<accession>A0A9Q9HFI0</accession>
<dbReference type="AlphaFoldDB" id="A0A9Q9HFI0"/>
<dbReference type="EMBL" id="CP081070">
    <property type="protein sequence ID" value="UWQ52787.1"/>
    <property type="molecule type" value="Genomic_DNA"/>
</dbReference>
<dbReference type="GO" id="GO:0016747">
    <property type="term" value="F:acyltransferase activity, transferring groups other than amino-acyl groups"/>
    <property type="evidence" value="ECO:0007669"/>
    <property type="project" value="InterPro"/>
</dbReference>